<keyword evidence="2" id="KW-0862">Zinc</keyword>
<organism evidence="9 10">
    <name type="scientific">Xylaria grammica</name>
    <dbReference type="NCBI Taxonomy" id="363999"/>
    <lineage>
        <taxon>Eukaryota</taxon>
        <taxon>Fungi</taxon>
        <taxon>Dikarya</taxon>
        <taxon>Ascomycota</taxon>
        <taxon>Pezizomycotina</taxon>
        <taxon>Sordariomycetes</taxon>
        <taxon>Xylariomycetidae</taxon>
        <taxon>Xylariales</taxon>
        <taxon>Xylariaceae</taxon>
        <taxon>Xylaria</taxon>
    </lineage>
</organism>
<dbReference type="CDD" id="cd12148">
    <property type="entry name" value="fungal_TF_MHR"/>
    <property type="match status" value="1"/>
</dbReference>
<dbReference type="EMBL" id="RYZI01000317">
    <property type="protein sequence ID" value="RWA06676.1"/>
    <property type="molecule type" value="Genomic_DNA"/>
</dbReference>
<evidence type="ECO:0000313" key="10">
    <source>
        <dbReference type="Proteomes" id="UP000286045"/>
    </source>
</evidence>
<dbReference type="Pfam" id="PF04082">
    <property type="entry name" value="Fungal_trans"/>
    <property type="match status" value="1"/>
</dbReference>
<feature type="region of interest" description="Disordered" evidence="7">
    <location>
        <begin position="63"/>
        <end position="129"/>
    </location>
</feature>
<keyword evidence="4" id="KW-0238">DNA-binding</keyword>
<dbReference type="GO" id="GO:0006351">
    <property type="term" value="P:DNA-templated transcription"/>
    <property type="evidence" value="ECO:0007669"/>
    <property type="project" value="InterPro"/>
</dbReference>
<dbReference type="GO" id="GO:0000978">
    <property type="term" value="F:RNA polymerase II cis-regulatory region sequence-specific DNA binding"/>
    <property type="evidence" value="ECO:0007669"/>
    <property type="project" value="TreeGrafter"/>
</dbReference>
<accession>A0A439CX16</accession>
<dbReference type="PANTHER" id="PTHR31944">
    <property type="entry name" value="HEME-RESPONSIVE ZINC FINGER TRANSCRIPTION FACTOR HAP1"/>
    <property type="match status" value="1"/>
</dbReference>
<evidence type="ECO:0000256" key="1">
    <source>
        <dbReference type="ARBA" id="ARBA00022723"/>
    </source>
</evidence>
<sequence length="719" mass="77326">MVALPVSCGGYLEYLPCKLPADNAAVFLGPVKNAAGVKSTERPVDAALDFNLAPRQRLSFGSSSSMFGSTGAESHAVSHPTSRQAGFPGTNDVEAAGFAGRARSPKGATPQSKSSSTLEASRAPASLTPSYGHGDTAALVLNKSRLFGRTHWTNAVHEFKKIASFTRSEARNTAEQVAGPPLKTAIRTLMQQCKQLSRNAKTPRPGRLLSCPEPIVSSLETADHLVHLYEANFETAFRILHKPSFRKEYERYKAAAADVADVTMLKIQLVIAIGCGLCPELANAKEAYGSARRWLYAAQDWLSAPVEKNRLSLAAIQVHCLLILARQVLSVGGDLSWIAIGTLMRSAVQMGLHRDPRHFPQMSVFQAEMRKRLWATILELNAQASLDSGTPPGISYDDFDTGPPANINDEDIDEATTLVTPHDEAAATDTSLQRFLLQNLPPRLEMLLRLNGLGSALNDETMSTLSAKLSSACREASGSTLASAEHAASSPGFKQNMASLLLRRFLLILHRPLAGRIHENALYYHSRKVSFDSAMALLRPPSPSNAAFAHLMRRGGGLFKSCLNHISLALASELLIEIEEQGPSLYREMLVDAVAEARQRWVERLELGDTNVMLHMKLSIVLSQAGGEDGGASAALLQQRMAQSAKDSLEMCYGLIKANLGAGGTTALSEADEGRGGLHSVHGDEPLGLLSGESFSFADILQIGGSDADGMFDPNILLL</sequence>
<protein>
    <recommendedName>
        <fullName evidence="8">Xylanolytic transcriptional activator regulatory domain-containing protein</fullName>
    </recommendedName>
</protein>
<keyword evidence="10" id="KW-1185">Reference proteome</keyword>
<evidence type="ECO:0000256" key="3">
    <source>
        <dbReference type="ARBA" id="ARBA00023015"/>
    </source>
</evidence>
<evidence type="ECO:0000313" key="9">
    <source>
        <dbReference type="EMBL" id="RWA06676.1"/>
    </source>
</evidence>
<feature type="domain" description="Xylanolytic transcriptional activator regulatory" evidence="8">
    <location>
        <begin position="336"/>
        <end position="410"/>
    </location>
</feature>
<dbReference type="InterPro" id="IPR051430">
    <property type="entry name" value="Fungal_TF_Env_Response"/>
</dbReference>
<feature type="compositionally biased region" description="Polar residues" evidence="7">
    <location>
        <begin position="109"/>
        <end position="119"/>
    </location>
</feature>
<evidence type="ECO:0000256" key="5">
    <source>
        <dbReference type="ARBA" id="ARBA00023163"/>
    </source>
</evidence>
<reference evidence="9 10" key="1">
    <citation type="submission" date="2018-12" db="EMBL/GenBank/DDBJ databases">
        <title>Draft genome sequence of Xylaria grammica IHI A82.</title>
        <authorList>
            <person name="Buettner E."/>
            <person name="Kellner H."/>
        </authorList>
    </citation>
    <scope>NUCLEOTIDE SEQUENCE [LARGE SCALE GENOMIC DNA]</scope>
    <source>
        <strain evidence="9 10">IHI A82</strain>
    </source>
</reference>
<gene>
    <name evidence="9" type="ORF">EKO27_g8423</name>
</gene>
<dbReference type="GO" id="GO:0001228">
    <property type="term" value="F:DNA-binding transcription activator activity, RNA polymerase II-specific"/>
    <property type="evidence" value="ECO:0007669"/>
    <property type="project" value="TreeGrafter"/>
</dbReference>
<dbReference type="PANTHER" id="PTHR31944:SF131">
    <property type="entry name" value="HEME-RESPONSIVE ZINC FINGER TRANSCRIPTION FACTOR HAP1"/>
    <property type="match status" value="1"/>
</dbReference>
<evidence type="ECO:0000256" key="6">
    <source>
        <dbReference type="ARBA" id="ARBA00023242"/>
    </source>
</evidence>
<keyword evidence="6" id="KW-0539">Nucleus</keyword>
<name>A0A439CX16_9PEZI</name>
<dbReference type="SMART" id="SM00906">
    <property type="entry name" value="Fungal_trans"/>
    <property type="match status" value="1"/>
</dbReference>
<comment type="caution">
    <text evidence="9">The sequence shown here is derived from an EMBL/GenBank/DDBJ whole genome shotgun (WGS) entry which is preliminary data.</text>
</comment>
<evidence type="ECO:0000256" key="4">
    <source>
        <dbReference type="ARBA" id="ARBA00023125"/>
    </source>
</evidence>
<dbReference type="Proteomes" id="UP000286045">
    <property type="component" value="Unassembled WGS sequence"/>
</dbReference>
<evidence type="ECO:0000259" key="8">
    <source>
        <dbReference type="SMART" id="SM00906"/>
    </source>
</evidence>
<keyword evidence="5" id="KW-0804">Transcription</keyword>
<proteinExistence type="predicted"/>
<keyword evidence="3" id="KW-0805">Transcription regulation</keyword>
<evidence type="ECO:0000256" key="7">
    <source>
        <dbReference type="SAM" id="MobiDB-lite"/>
    </source>
</evidence>
<evidence type="ECO:0000256" key="2">
    <source>
        <dbReference type="ARBA" id="ARBA00022833"/>
    </source>
</evidence>
<dbReference type="AlphaFoldDB" id="A0A439CX16"/>
<dbReference type="InterPro" id="IPR007219">
    <property type="entry name" value="XnlR_reg_dom"/>
</dbReference>
<keyword evidence="1" id="KW-0479">Metal-binding</keyword>
<dbReference type="GO" id="GO:0008270">
    <property type="term" value="F:zinc ion binding"/>
    <property type="evidence" value="ECO:0007669"/>
    <property type="project" value="InterPro"/>
</dbReference>
<dbReference type="GO" id="GO:0005634">
    <property type="term" value="C:nucleus"/>
    <property type="evidence" value="ECO:0007669"/>
    <property type="project" value="TreeGrafter"/>
</dbReference>